<evidence type="ECO:0000313" key="2">
    <source>
        <dbReference type="Proteomes" id="UP000199306"/>
    </source>
</evidence>
<dbReference type="SUPFAM" id="SSF54518">
    <property type="entry name" value="Tubby C-terminal domain-like"/>
    <property type="match status" value="1"/>
</dbReference>
<dbReference type="Pfam" id="PF04525">
    <property type="entry name" value="LOR"/>
    <property type="match status" value="1"/>
</dbReference>
<keyword evidence="2" id="KW-1185">Reference proteome</keyword>
<dbReference type="InterPro" id="IPR025659">
    <property type="entry name" value="Tubby-like_C"/>
</dbReference>
<accession>A0A1I5SNS7</accession>
<name>A0A1I5SNS7_9BACT</name>
<gene>
    <name evidence="1" type="ORF">SAMN04515674_105127</name>
</gene>
<dbReference type="AlphaFoldDB" id="A0A1I5SNS7"/>
<dbReference type="EMBL" id="FOXH01000005">
    <property type="protein sequence ID" value="SFP72454.1"/>
    <property type="molecule type" value="Genomic_DNA"/>
</dbReference>
<evidence type="ECO:0000313" key="1">
    <source>
        <dbReference type="EMBL" id="SFP72454.1"/>
    </source>
</evidence>
<organism evidence="1 2">
    <name type="scientific">Pseudarcicella hirudinis</name>
    <dbReference type="NCBI Taxonomy" id="1079859"/>
    <lineage>
        <taxon>Bacteria</taxon>
        <taxon>Pseudomonadati</taxon>
        <taxon>Bacteroidota</taxon>
        <taxon>Cytophagia</taxon>
        <taxon>Cytophagales</taxon>
        <taxon>Flectobacillaceae</taxon>
        <taxon>Pseudarcicella</taxon>
    </lineage>
</organism>
<dbReference type="InterPro" id="IPR007612">
    <property type="entry name" value="LOR"/>
</dbReference>
<sequence length="177" mass="21042">MGDKYQISVNGQKSYFASTKLFSWLPEINLFKNQENRAIYTINKQFAWFKTSYNLSRYDNNLFKFRTKSIWRLHYYCQVGQDLYDIYGHLGRKYSIYKNDIQIAWWDKEWISLLNGDNYSIIADNDCDVELLISFCLIIDNSTDHNNNTNTITFDLGNIGSPEKKFDNTWQPKAVEY</sequence>
<proteinExistence type="predicted"/>
<dbReference type="Proteomes" id="UP000199306">
    <property type="component" value="Unassembled WGS sequence"/>
</dbReference>
<protein>
    <submittedName>
        <fullName evidence="1">Uncharacterized protein YxjI</fullName>
    </submittedName>
</protein>
<reference evidence="1 2" key="1">
    <citation type="submission" date="2016-10" db="EMBL/GenBank/DDBJ databases">
        <authorList>
            <person name="de Groot N.N."/>
        </authorList>
    </citation>
    <scope>NUCLEOTIDE SEQUENCE [LARGE SCALE GENOMIC DNA]</scope>
    <source>
        <strain evidence="2">E92,LMG 26720,CCM 7988</strain>
    </source>
</reference>